<protein>
    <submittedName>
        <fullName evidence="2">Uncharacterized protein</fullName>
    </submittedName>
</protein>
<accession>A0A0B9AFI7</accession>
<dbReference type="PATRIC" id="fig|48936.3.peg.149"/>
<proteinExistence type="predicted"/>
<keyword evidence="4" id="KW-1185">Reference proteome</keyword>
<sequence>MTGWRDLLPVPLAAPETPMLRGARIRVIMGCAVLSATVLFFGELRTLSRPLAFPWLGATVTFVIVQGWLWLKAKNAADDAWLMQGREDQDAG</sequence>
<dbReference type="EMBL" id="JRVC01000001">
    <property type="protein sequence ID" value="KHS49665.1"/>
    <property type="molecule type" value="Genomic_DNA"/>
</dbReference>
<dbReference type="EMBL" id="JRVC01000001">
    <property type="protein sequence ID" value="KHS49443.1"/>
    <property type="molecule type" value="Genomic_DNA"/>
</dbReference>
<dbReference type="STRING" id="48936.NJ75_00146"/>
<gene>
    <name evidence="2" type="ORF">NJ75_00146</name>
    <name evidence="3" type="ORF">NJ75_00368</name>
</gene>
<evidence type="ECO:0000313" key="2">
    <source>
        <dbReference type="EMBL" id="KHS49443.1"/>
    </source>
</evidence>
<name>A0A0B9AFI7_9SPHN</name>
<dbReference type="RefSeq" id="WP_039330803.1">
    <property type="nucleotide sequence ID" value="NZ_JRVC01000001.1"/>
</dbReference>
<evidence type="ECO:0000313" key="3">
    <source>
        <dbReference type="EMBL" id="KHS49665.1"/>
    </source>
</evidence>
<dbReference type="AlphaFoldDB" id="A0A0B9AFI7"/>
<reference evidence="2 4" key="1">
    <citation type="submission" date="2014-10" db="EMBL/GenBank/DDBJ databases">
        <title>Draft genome sequence of Novosphingobium subterraneum DSM 12447.</title>
        <authorList>
            <person name="Gan H.M."/>
            <person name="Gan H.Y."/>
            <person name="Savka M.A."/>
        </authorList>
    </citation>
    <scope>NUCLEOTIDE SEQUENCE [LARGE SCALE GENOMIC DNA]</scope>
    <source>
        <strain evidence="2 4">DSM 12447</strain>
    </source>
</reference>
<evidence type="ECO:0000313" key="4">
    <source>
        <dbReference type="Proteomes" id="UP000031338"/>
    </source>
</evidence>
<organism evidence="2 4">
    <name type="scientific">Novosphingobium subterraneum</name>
    <dbReference type="NCBI Taxonomy" id="48936"/>
    <lineage>
        <taxon>Bacteria</taxon>
        <taxon>Pseudomonadati</taxon>
        <taxon>Pseudomonadota</taxon>
        <taxon>Alphaproteobacteria</taxon>
        <taxon>Sphingomonadales</taxon>
        <taxon>Sphingomonadaceae</taxon>
        <taxon>Novosphingobium</taxon>
    </lineage>
</organism>
<evidence type="ECO:0000256" key="1">
    <source>
        <dbReference type="SAM" id="Phobius"/>
    </source>
</evidence>
<keyword evidence="1" id="KW-1133">Transmembrane helix</keyword>
<dbReference type="Proteomes" id="UP000031338">
    <property type="component" value="Unassembled WGS sequence"/>
</dbReference>
<comment type="caution">
    <text evidence="2">The sequence shown here is derived from an EMBL/GenBank/DDBJ whole genome shotgun (WGS) entry which is preliminary data.</text>
</comment>
<feature type="transmembrane region" description="Helical" evidence="1">
    <location>
        <begin position="51"/>
        <end position="71"/>
    </location>
</feature>
<keyword evidence="1" id="KW-0812">Transmembrane</keyword>
<keyword evidence="1" id="KW-0472">Membrane</keyword>
<feature type="transmembrane region" description="Helical" evidence="1">
    <location>
        <begin position="25"/>
        <end position="44"/>
    </location>
</feature>